<evidence type="ECO:0008006" key="3">
    <source>
        <dbReference type="Google" id="ProtNLM"/>
    </source>
</evidence>
<name>A0ABM9T7W1_THIA3</name>
<dbReference type="EMBL" id="CTRI01000029">
    <property type="protein sequence ID" value="CQR36838.1"/>
    <property type="molecule type" value="Genomic_DNA"/>
</dbReference>
<sequence length="40" mass="4635">MADNAIVARHERLSNAGETRYDWQHYIPLLQRKPGVLPAF</sequence>
<comment type="caution">
    <text evidence="1">The sequence shown here is derived from an EMBL/GenBank/DDBJ whole genome shotgun (WGS) entry which is preliminary data.</text>
</comment>
<dbReference type="Proteomes" id="UP000078599">
    <property type="component" value="Unassembled WGS sequence"/>
</dbReference>
<evidence type="ECO:0000313" key="1">
    <source>
        <dbReference type="EMBL" id="CQR36838.1"/>
    </source>
</evidence>
<protein>
    <recommendedName>
        <fullName evidence="3">Transposase</fullName>
    </recommendedName>
</protein>
<gene>
    <name evidence="1" type="ORF">THICB1_70002</name>
</gene>
<evidence type="ECO:0000313" key="2">
    <source>
        <dbReference type="Proteomes" id="UP000078599"/>
    </source>
</evidence>
<keyword evidence="2" id="KW-1185">Reference proteome</keyword>
<reference evidence="1 2" key="1">
    <citation type="submission" date="2015-03" db="EMBL/GenBank/DDBJ databases">
        <authorList>
            <person name="Regsiter A."/>
            <person name="william w."/>
        </authorList>
    </citation>
    <scope>NUCLEOTIDE SEQUENCE [LARGE SCALE GENOMIC DNA]</scope>
    <source>
        <strain evidence="1 2">CB1</strain>
    </source>
</reference>
<proteinExistence type="predicted"/>
<accession>A0ABM9T7W1</accession>
<organism evidence="1 2">
    <name type="scientific">Thiomonas arsenitoxydans (strain DSM 22701 / CIP 110005 / 3As)</name>
    <dbReference type="NCBI Taxonomy" id="426114"/>
    <lineage>
        <taxon>Bacteria</taxon>
        <taxon>Pseudomonadati</taxon>
        <taxon>Pseudomonadota</taxon>
        <taxon>Betaproteobacteria</taxon>
        <taxon>Burkholderiales</taxon>
        <taxon>Thiomonas</taxon>
    </lineage>
</organism>